<accession>A0A1V6QNM5</accession>
<protein>
    <recommendedName>
        <fullName evidence="1">Protein kinase domain-containing protein</fullName>
    </recommendedName>
</protein>
<proteinExistence type="predicted"/>
<organism evidence="2 3">
    <name type="scientific">Penicillium antarcticum</name>
    <dbReference type="NCBI Taxonomy" id="416450"/>
    <lineage>
        <taxon>Eukaryota</taxon>
        <taxon>Fungi</taxon>
        <taxon>Dikarya</taxon>
        <taxon>Ascomycota</taxon>
        <taxon>Pezizomycotina</taxon>
        <taxon>Eurotiomycetes</taxon>
        <taxon>Eurotiomycetidae</taxon>
        <taxon>Eurotiales</taxon>
        <taxon>Aspergillaceae</taxon>
        <taxon>Penicillium</taxon>
    </lineage>
</organism>
<dbReference type="EMBL" id="MDYN01000001">
    <property type="protein sequence ID" value="OQD90587.1"/>
    <property type="molecule type" value="Genomic_DNA"/>
</dbReference>
<dbReference type="STRING" id="416450.A0A1V6QNM5"/>
<evidence type="ECO:0000259" key="1">
    <source>
        <dbReference type="PROSITE" id="PS50011"/>
    </source>
</evidence>
<dbReference type="GO" id="GO:0007165">
    <property type="term" value="P:signal transduction"/>
    <property type="evidence" value="ECO:0007669"/>
    <property type="project" value="TreeGrafter"/>
</dbReference>
<dbReference type="GO" id="GO:0005737">
    <property type="term" value="C:cytoplasm"/>
    <property type="evidence" value="ECO:0007669"/>
    <property type="project" value="TreeGrafter"/>
</dbReference>
<dbReference type="GO" id="GO:0004672">
    <property type="term" value="F:protein kinase activity"/>
    <property type="evidence" value="ECO:0007669"/>
    <property type="project" value="InterPro"/>
</dbReference>
<reference evidence="3" key="1">
    <citation type="journal article" date="2017" name="Nat. Microbiol.">
        <title>Global analysis of biosynthetic gene clusters reveals vast potential of secondary metabolite production in Penicillium species.</title>
        <authorList>
            <person name="Nielsen J.C."/>
            <person name="Grijseels S."/>
            <person name="Prigent S."/>
            <person name="Ji B."/>
            <person name="Dainat J."/>
            <person name="Nielsen K.F."/>
            <person name="Frisvad J.C."/>
            <person name="Workman M."/>
            <person name="Nielsen J."/>
        </authorList>
    </citation>
    <scope>NUCLEOTIDE SEQUENCE [LARGE SCALE GENOMIC DNA]</scope>
    <source>
        <strain evidence="3">IBT 31811</strain>
    </source>
</reference>
<dbReference type="Proteomes" id="UP000191672">
    <property type="component" value="Unassembled WGS sequence"/>
</dbReference>
<comment type="caution">
    <text evidence="2">The sequence shown here is derived from an EMBL/GenBank/DDBJ whole genome shotgun (WGS) entry which is preliminary data.</text>
</comment>
<evidence type="ECO:0000313" key="2">
    <source>
        <dbReference type="EMBL" id="OQD90587.1"/>
    </source>
</evidence>
<dbReference type="GO" id="GO:0005524">
    <property type="term" value="F:ATP binding"/>
    <property type="evidence" value="ECO:0007669"/>
    <property type="project" value="InterPro"/>
</dbReference>
<dbReference type="Gene3D" id="1.10.510.10">
    <property type="entry name" value="Transferase(Phosphotransferase) domain 1"/>
    <property type="match status" value="1"/>
</dbReference>
<dbReference type="SUPFAM" id="SSF56112">
    <property type="entry name" value="Protein kinase-like (PK-like)"/>
    <property type="match status" value="1"/>
</dbReference>
<dbReference type="InterPro" id="IPR000719">
    <property type="entry name" value="Prot_kinase_dom"/>
</dbReference>
<dbReference type="OrthoDB" id="1668230at2759"/>
<name>A0A1V6QNM5_9EURO</name>
<gene>
    <name evidence="2" type="ORF">PENANT_c001G00059</name>
</gene>
<sequence length="285" mass="32361">MPEANIFMDLSEPPLFIDMTGATIPYPEIVGYGSSSVVLQSSGKAVKTPLRRPDSRASEVVENLDTIRLEQMVYIRLQPLANQAACPEVLKWIEFTFFSTELELMRAGTLRNLLDKALIEPPAYKMKAWMRQLARGMMYIHSRNVLVVDVKSWNVLLTDDLMVQYCDFGGSSLLPTNLNMDNVCDCGYTVKIDVALLGAIFYEIATGNRCDVDLFLRNKRRYIHSFPRWPHRWHLPPTVGVFFGGVIERCWMPIEEGGIQTAWELDVALERIEAGLDPSNEPVWA</sequence>
<dbReference type="SMART" id="SM00220">
    <property type="entry name" value="S_TKc"/>
    <property type="match status" value="1"/>
</dbReference>
<dbReference type="InterPro" id="IPR050167">
    <property type="entry name" value="Ser_Thr_protein_kinase"/>
</dbReference>
<evidence type="ECO:0000313" key="3">
    <source>
        <dbReference type="Proteomes" id="UP000191672"/>
    </source>
</evidence>
<dbReference type="PANTHER" id="PTHR23257">
    <property type="entry name" value="SERINE-THREONINE PROTEIN KINASE"/>
    <property type="match status" value="1"/>
</dbReference>
<dbReference type="InterPro" id="IPR011009">
    <property type="entry name" value="Kinase-like_dom_sf"/>
</dbReference>
<dbReference type="Pfam" id="PF00069">
    <property type="entry name" value="Pkinase"/>
    <property type="match status" value="1"/>
</dbReference>
<keyword evidence="3" id="KW-1185">Reference proteome</keyword>
<dbReference type="PROSITE" id="PS50011">
    <property type="entry name" value="PROTEIN_KINASE_DOM"/>
    <property type="match status" value="1"/>
</dbReference>
<feature type="domain" description="Protein kinase" evidence="1">
    <location>
        <begin position="24"/>
        <end position="285"/>
    </location>
</feature>
<dbReference type="AlphaFoldDB" id="A0A1V6QNM5"/>